<dbReference type="SUPFAM" id="SSF47203">
    <property type="entry name" value="Acyl-CoA dehydrogenase C-terminal domain-like"/>
    <property type="match status" value="1"/>
</dbReference>
<accession>A0A0G3ERH0</accession>
<dbReference type="STRING" id="445709.ABW99_02775"/>
<keyword evidence="9" id="KW-1185">Reference proteome</keyword>
<evidence type="ECO:0000256" key="4">
    <source>
        <dbReference type="ARBA" id="ARBA00022827"/>
    </source>
</evidence>
<dbReference type="GO" id="GO:0050660">
    <property type="term" value="F:flavin adenine dinucleotide binding"/>
    <property type="evidence" value="ECO:0007669"/>
    <property type="project" value="InterPro"/>
</dbReference>
<protein>
    <recommendedName>
        <fullName evidence="10">Acyl-CoA dehydrogenase</fullName>
    </recommendedName>
</protein>
<dbReference type="SUPFAM" id="SSF56645">
    <property type="entry name" value="Acyl-CoA dehydrogenase NM domain-like"/>
    <property type="match status" value="1"/>
</dbReference>
<dbReference type="Pfam" id="PF00441">
    <property type="entry name" value="Acyl-CoA_dh_1"/>
    <property type="match status" value="1"/>
</dbReference>
<evidence type="ECO:0000313" key="8">
    <source>
        <dbReference type="EMBL" id="AKJ67311.1"/>
    </source>
</evidence>
<reference evidence="9" key="1">
    <citation type="submission" date="2015-06" db="EMBL/GenBank/DDBJ databases">
        <authorList>
            <person name="Lim Y.L."/>
            <person name="Ee R."/>
            <person name="Yong D."/>
            <person name="How K.Y."/>
            <person name="Yin W.F."/>
            <person name="Chan K.G."/>
        </authorList>
    </citation>
    <scope>NUCLEOTIDE SEQUENCE [LARGE SCALE GENOMIC DNA]</scope>
    <source>
        <strain evidence="9">DSM 25325</strain>
    </source>
</reference>
<keyword evidence="3" id="KW-0285">Flavoprotein</keyword>
<proteinExistence type="inferred from homology"/>
<evidence type="ECO:0000313" key="9">
    <source>
        <dbReference type="Proteomes" id="UP000036700"/>
    </source>
</evidence>
<dbReference type="RefSeq" id="WP_047212847.1">
    <property type="nucleotide sequence ID" value="NZ_CP011568.3"/>
</dbReference>
<dbReference type="PANTHER" id="PTHR43884:SF20">
    <property type="entry name" value="ACYL-COA DEHYDROGENASE FADE28"/>
    <property type="match status" value="1"/>
</dbReference>
<dbReference type="InterPro" id="IPR009100">
    <property type="entry name" value="AcylCoA_DH/oxidase_NM_dom_sf"/>
</dbReference>
<comment type="cofactor">
    <cofactor evidence="1">
        <name>FAD</name>
        <dbReference type="ChEBI" id="CHEBI:57692"/>
    </cofactor>
</comment>
<dbReference type="AlphaFoldDB" id="A0A0G3ERH0"/>
<dbReference type="InterPro" id="IPR013786">
    <property type="entry name" value="AcylCoA_DH/ox_N"/>
</dbReference>
<dbReference type="OrthoDB" id="2450120at2"/>
<evidence type="ECO:0000259" key="6">
    <source>
        <dbReference type="Pfam" id="PF00441"/>
    </source>
</evidence>
<gene>
    <name evidence="8" type="ORF">ABW99_02775</name>
</gene>
<organism evidence="8 9">
    <name type="scientific">Pandoraea thiooxydans</name>
    <dbReference type="NCBI Taxonomy" id="445709"/>
    <lineage>
        <taxon>Bacteria</taxon>
        <taxon>Pseudomonadati</taxon>
        <taxon>Pseudomonadota</taxon>
        <taxon>Betaproteobacteria</taxon>
        <taxon>Burkholderiales</taxon>
        <taxon>Burkholderiaceae</taxon>
        <taxon>Pandoraea</taxon>
    </lineage>
</organism>
<name>A0A0G3ERH0_9BURK</name>
<feature type="domain" description="Acyl-CoA dehydrogenase/oxidase N-terminal" evidence="7">
    <location>
        <begin position="2"/>
        <end position="80"/>
    </location>
</feature>
<dbReference type="PATRIC" id="fig|445709.3.peg.602"/>
<evidence type="ECO:0000256" key="3">
    <source>
        <dbReference type="ARBA" id="ARBA00022630"/>
    </source>
</evidence>
<evidence type="ECO:0000256" key="5">
    <source>
        <dbReference type="ARBA" id="ARBA00023002"/>
    </source>
</evidence>
<evidence type="ECO:0008006" key="10">
    <source>
        <dbReference type="Google" id="ProtNLM"/>
    </source>
</evidence>
<dbReference type="PANTHER" id="PTHR43884">
    <property type="entry name" value="ACYL-COA DEHYDROGENASE"/>
    <property type="match status" value="1"/>
</dbReference>
<dbReference type="InterPro" id="IPR009075">
    <property type="entry name" value="AcylCo_DH/oxidase_C"/>
</dbReference>
<dbReference type="InterPro" id="IPR037069">
    <property type="entry name" value="AcylCoA_DH/ox_N_sf"/>
</dbReference>
<dbReference type="EMBL" id="CP011568">
    <property type="protein sequence ID" value="AKJ67311.1"/>
    <property type="molecule type" value="Genomic_DNA"/>
</dbReference>
<keyword evidence="5" id="KW-0560">Oxidoreductase</keyword>
<dbReference type="Gene3D" id="1.10.540.10">
    <property type="entry name" value="Acyl-CoA dehydrogenase/oxidase, N-terminal domain"/>
    <property type="match status" value="1"/>
</dbReference>
<evidence type="ECO:0000259" key="7">
    <source>
        <dbReference type="Pfam" id="PF02771"/>
    </source>
</evidence>
<dbReference type="Gene3D" id="1.20.140.10">
    <property type="entry name" value="Butyryl-CoA Dehydrogenase, subunit A, domain 3"/>
    <property type="match status" value="1"/>
</dbReference>
<dbReference type="Pfam" id="PF02771">
    <property type="entry name" value="Acyl-CoA_dh_N"/>
    <property type="match status" value="1"/>
</dbReference>
<keyword evidence="4" id="KW-0274">FAD</keyword>
<dbReference type="KEGG" id="ptx:ABW99_02775"/>
<evidence type="ECO:0000256" key="2">
    <source>
        <dbReference type="ARBA" id="ARBA00009347"/>
    </source>
</evidence>
<dbReference type="GO" id="GO:0003995">
    <property type="term" value="F:acyl-CoA dehydrogenase activity"/>
    <property type="evidence" value="ECO:0007669"/>
    <property type="project" value="TreeGrafter"/>
</dbReference>
<sequence length="333" mass="34679">MQDMLAEAMERLLADICQPETIRALEAGQPKEALWTALADAGFADALSPEAAGGAGLSLREAVPLIESCARHALPLPLPLTMVVRAALAETGAHSVAGPITIAAAAPQAGSDGIRCARVPFGAVADWIVVDNGLPALWPVHGASIEGDGIYASLDADIVWPAPPGDAVPLPLADWQAIAACVSAVQMAGAMTRILEMTIAYANDRSQFGRPIGKFQALQQQISVLAERVFATRMAACIGCAAQGWRVERAAAALAKGYASEAATLAASIAHAVHGAIGITAEFALQSYTRRLHAWRLAYGAESYWHGELGELWLAGKASALDFVRTTLSPAAT</sequence>
<dbReference type="InterPro" id="IPR036250">
    <property type="entry name" value="AcylCo_DH-like_C"/>
</dbReference>
<feature type="domain" description="Acyl-CoA dehydrogenase/oxidase C-terminal" evidence="6">
    <location>
        <begin position="183"/>
        <end position="301"/>
    </location>
</feature>
<dbReference type="Proteomes" id="UP000036700">
    <property type="component" value="Chromosome"/>
</dbReference>
<evidence type="ECO:0000256" key="1">
    <source>
        <dbReference type="ARBA" id="ARBA00001974"/>
    </source>
</evidence>
<comment type="similarity">
    <text evidence="2">Belongs to the acyl-CoA dehydrogenase family.</text>
</comment>